<comment type="caution">
    <text evidence="1">The sequence shown here is derived from an EMBL/GenBank/DDBJ whole genome shotgun (WGS) entry which is preliminary data.</text>
</comment>
<dbReference type="EMBL" id="JANPWB010000012">
    <property type="protein sequence ID" value="KAJ1113942.1"/>
    <property type="molecule type" value="Genomic_DNA"/>
</dbReference>
<sequence length="74" mass="8682">MDSEITDLATESKSILSDIARFQDRVVEFDHRLTDVEGRINAMPDRDQELQYLRNKLSDLDRSCRDSVRFFGFP</sequence>
<evidence type="ECO:0000313" key="2">
    <source>
        <dbReference type="Proteomes" id="UP001066276"/>
    </source>
</evidence>
<accession>A0AAV7NH94</accession>
<proteinExistence type="predicted"/>
<evidence type="ECO:0000313" key="1">
    <source>
        <dbReference type="EMBL" id="KAJ1113942.1"/>
    </source>
</evidence>
<reference evidence="1" key="1">
    <citation type="journal article" date="2022" name="bioRxiv">
        <title>Sequencing and chromosome-scale assembly of the giantPleurodeles waltlgenome.</title>
        <authorList>
            <person name="Brown T."/>
            <person name="Elewa A."/>
            <person name="Iarovenko S."/>
            <person name="Subramanian E."/>
            <person name="Araus A.J."/>
            <person name="Petzold A."/>
            <person name="Susuki M."/>
            <person name="Suzuki K.-i.T."/>
            <person name="Hayashi T."/>
            <person name="Toyoda A."/>
            <person name="Oliveira C."/>
            <person name="Osipova E."/>
            <person name="Leigh N.D."/>
            <person name="Simon A."/>
            <person name="Yun M.H."/>
        </authorList>
    </citation>
    <scope>NUCLEOTIDE SEQUENCE</scope>
    <source>
        <strain evidence="1">20211129_DDA</strain>
        <tissue evidence="1">Liver</tissue>
    </source>
</reference>
<name>A0AAV7NH94_PLEWA</name>
<protein>
    <submittedName>
        <fullName evidence="1">Uncharacterized protein</fullName>
    </submittedName>
</protein>
<dbReference type="AlphaFoldDB" id="A0AAV7NH94"/>
<keyword evidence="2" id="KW-1185">Reference proteome</keyword>
<gene>
    <name evidence="1" type="ORF">NDU88_002182</name>
</gene>
<dbReference type="Proteomes" id="UP001066276">
    <property type="component" value="Chromosome 8"/>
</dbReference>
<organism evidence="1 2">
    <name type="scientific">Pleurodeles waltl</name>
    <name type="common">Iberian ribbed newt</name>
    <dbReference type="NCBI Taxonomy" id="8319"/>
    <lineage>
        <taxon>Eukaryota</taxon>
        <taxon>Metazoa</taxon>
        <taxon>Chordata</taxon>
        <taxon>Craniata</taxon>
        <taxon>Vertebrata</taxon>
        <taxon>Euteleostomi</taxon>
        <taxon>Amphibia</taxon>
        <taxon>Batrachia</taxon>
        <taxon>Caudata</taxon>
        <taxon>Salamandroidea</taxon>
        <taxon>Salamandridae</taxon>
        <taxon>Pleurodelinae</taxon>
        <taxon>Pleurodeles</taxon>
    </lineage>
</organism>